<dbReference type="AlphaFoldDB" id="A0A822ZVE7"/>
<dbReference type="PANTHER" id="PTHR37705">
    <property type="entry name" value="BNAA08G11710D PROTEIN"/>
    <property type="match status" value="1"/>
</dbReference>
<comment type="caution">
    <text evidence="1">The sequence shown here is derived from an EMBL/GenBank/DDBJ whole genome shotgun (WGS) entry which is preliminary data.</text>
</comment>
<dbReference type="EMBL" id="DUZY01000008">
    <property type="protein sequence ID" value="DAD46856.1"/>
    <property type="molecule type" value="Genomic_DNA"/>
</dbReference>
<accession>A0A822ZVE7</accession>
<evidence type="ECO:0000313" key="1">
    <source>
        <dbReference type="EMBL" id="DAD46856.1"/>
    </source>
</evidence>
<gene>
    <name evidence="1" type="ORF">HUJ06_016793</name>
</gene>
<name>A0A822ZVE7_NELNU</name>
<proteinExistence type="predicted"/>
<dbReference type="Proteomes" id="UP000607653">
    <property type="component" value="Unassembled WGS sequence"/>
</dbReference>
<sequence length="56" mass="6440">MVILRLDICRELIKLAIEFIFILAEAVHLVFRQDVSSVLTNFPTYIAPFPLHSLVL</sequence>
<reference evidence="1 2" key="1">
    <citation type="journal article" date="2020" name="Mol. Biol. Evol.">
        <title>Distinct Expression and Methylation Patterns for Genes with Different Fates following a Single Whole-Genome Duplication in Flowering Plants.</title>
        <authorList>
            <person name="Shi T."/>
            <person name="Rahmani R.S."/>
            <person name="Gugger P.F."/>
            <person name="Wang M."/>
            <person name="Li H."/>
            <person name="Zhang Y."/>
            <person name="Li Z."/>
            <person name="Wang Q."/>
            <person name="Van de Peer Y."/>
            <person name="Marchal K."/>
            <person name="Chen J."/>
        </authorList>
    </citation>
    <scope>NUCLEOTIDE SEQUENCE [LARGE SCALE GENOMIC DNA]</scope>
    <source>
        <tissue evidence="1">Leaf</tissue>
    </source>
</reference>
<keyword evidence="2" id="KW-1185">Reference proteome</keyword>
<protein>
    <submittedName>
        <fullName evidence="1">Uncharacterized protein</fullName>
    </submittedName>
</protein>
<organism evidence="1 2">
    <name type="scientific">Nelumbo nucifera</name>
    <name type="common">Sacred lotus</name>
    <dbReference type="NCBI Taxonomy" id="4432"/>
    <lineage>
        <taxon>Eukaryota</taxon>
        <taxon>Viridiplantae</taxon>
        <taxon>Streptophyta</taxon>
        <taxon>Embryophyta</taxon>
        <taxon>Tracheophyta</taxon>
        <taxon>Spermatophyta</taxon>
        <taxon>Magnoliopsida</taxon>
        <taxon>Proteales</taxon>
        <taxon>Nelumbonaceae</taxon>
        <taxon>Nelumbo</taxon>
    </lineage>
</organism>
<evidence type="ECO:0000313" key="2">
    <source>
        <dbReference type="Proteomes" id="UP000607653"/>
    </source>
</evidence>
<dbReference type="PANTHER" id="PTHR37705:SF1">
    <property type="entry name" value="TRANSMEMBRANE PROTEIN"/>
    <property type="match status" value="1"/>
</dbReference>